<accession>A0A4Y2TF91</accession>
<dbReference type="GO" id="GO:0005615">
    <property type="term" value="C:extracellular space"/>
    <property type="evidence" value="ECO:0007669"/>
    <property type="project" value="TreeGrafter"/>
</dbReference>
<gene>
    <name evidence="2" type="ORF">AVEN_32423_1</name>
</gene>
<dbReference type="Proteomes" id="UP000499080">
    <property type="component" value="Unassembled WGS sequence"/>
</dbReference>
<dbReference type="PANTHER" id="PTHR19143">
    <property type="entry name" value="FIBRINOGEN/TENASCIN/ANGIOPOEITIN"/>
    <property type="match status" value="1"/>
</dbReference>
<dbReference type="InterPro" id="IPR002181">
    <property type="entry name" value="Fibrinogen_a/b/g_C_dom"/>
</dbReference>
<feature type="non-terminal residue" evidence="2">
    <location>
        <position position="1"/>
    </location>
</feature>
<dbReference type="AlphaFoldDB" id="A0A4Y2TF91"/>
<keyword evidence="3" id="KW-1185">Reference proteome</keyword>
<dbReference type="InterPro" id="IPR050373">
    <property type="entry name" value="Fibrinogen_C-term_domain"/>
</dbReference>
<evidence type="ECO:0000259" key="1">
    <source>
        <dbReference type="PROSITE" id="PS51406"/>
    </source>
</evidence>
<dbReference type="EMBL" id="BGPR01027549">
    <property type="protein sequence ID" value="GBN98126.1"/>
    <property type="molecule type" value="Genomic_DNA"/>
</dbReference>
<organism evidence="2 3">
    <name type="scientific">Araneus ventricosus</name>
    <name type="common">Orbweaver spider</name>
    <name type="synonym">Epeira ventricosa</name>
    <dbReference type="NCBI Taxonomy" id="182803"/>
    <lineage>
        <taxon>Eukaryota</taxon>
        <taxon>Metazoa</taxon>
        <taxon>Ecdysozoa</taxon>
        <taxon>Arthropoda</taxon>
        <taxon>Chelicerata</taxon>
        <taxon>Arachnida</taxon>
        <taxon>Araneae</taxon>
        <taxon>Araneomorphae</taxon>
        <taxon>Entelegynae</taxon>
        <taxon>Araneoidea</taxon>
        <taxon>Araneidae</taxon>
        <taxon>Araneus</taxon>
    </lineage>
</organism>
<name>A0A4Y2TF91_ARAVE</name>
<dbReference type="SUPFAM" id="SSF56496">
    <property type="entry name" value="Fibrinogen C-terminal domain-like"/>
    <property type="match status" value="1"/>
</dbReference>
<dbReference type="Pfam" id="PF00147">
    <property type="entry name" value="Fibrinogen_C"/>
    <property type="match status" value="1"/>
</dbReference>
<dbReference type="InterPro" id="IPR036056">
    <property type="entry name" value="Fibrinogen-like_C"/>
</dbReference>
<dbReference type="OrthoDB" id="6538135at2759"/>
<dbReference type="PROSITE" id="PS51406">
    <property type="entry name" value="FIBRINOGEN_C_2"/>
    <property type="match status" value="1"/>
</dbReference>
<evidence type="ECO:0000313" key="2">
    <source>
        <dbReference type="EMBL" id="GBN98126.1"/>
    </source>
</evidence>
<dbReference type="Gene3D" id="3.90.215.10">
    <property type="entry name" value="Gamma Fibrinogen, chain A, domain 1"/>
    <property type="match status" value="1"/>
</dbReference>
<comment type="caution">
    <text evidence="2">The sequence shown here is derived from an EMBL/GenBank/DDBJ whole genome shotgun (WGS) entry which is preliminary data.</text>
</comment>
<proteinExistence type="predicted"/>
<protein>
    <recommendedName>
        <fullName evidence="1">Fibrinogen C-terminal domain-containing protein</fullName>
    </recommendedName>
</protein>
<sequence>VQSNLSPMDCHDTAQLVIRNASHHLAKSRVTRQVHRWHSDMELREEDGRGGWTVLQRRGNFSRPNDYFFQDWASYKNGFGDIEKDFWIGNDNIFL</sequence>
<dbReference type="InterPro" id="IPR014716">
    <property type="entry name" value="Fibrinogen_a/b/g_C_1"/>
</dbReference>
<evidence type="ECO:0000313" key="3">
    <source>
        <dbReference type="Proteomes" id="UP000499080"/>
    </source>
</evidence>
<reference evidence="2 3" key="1">
    <citation type="journal article" date="2019" name="Sci. Rep.">
        <title>Orb-weaving spider Araneus ventricosus genome elucidates the spidroin gene catalogue.</title>
        <authorList>
            <person name="Kono N."/>
            <person name="Nakamura H."/>
            <person name="Ohtoshi R."/>
            <person name="Moran D.A.P."/>
            <person name="Shinohara A."/>
            <person name="Yoshida Y."/>
            <person name="Fujiwara M."/>
            <person name="Mori M."/>
            <person name="Tomita M."/>
            <person name="Arakawa K."/>
        </authorList>
    </citation>
    <scope>NUCLEOTIDE SEQUENCE [LARGE SCALE GENOMIC DNA]</scope>
</reference>
<feature type="domain" description="Fibrinogen C-terminal" evidence="1">
    <location>
        <begin position="1"/>
        <end position="95"/>
    </location>
</feature>